<dbReference type="OrthoDB" id="3211926at2759"/>
<proteinExistence type="predicted"/>
<organism evidence="2 3">
    <name type="scientific">Bondarzewia mesenterica</name>
    <dbReference type="NCBI Taxonomy" id="1095465"/>
    <lineage>
        <taxon>Eukaryota</taxon>
        <taxon>Fungi</taxon>
        <taxon>Dikarya</taxon>
        <taxon>Basidiomycota</taxon>
        <taxon>Agaricomycotina</taxon>
        <taxon>Agaricomycetes</taxon>
        <taxon>Russulales</taxon>
        <taxon>Bondarzewiaceae</taxon>
        <taxon>Bondarzewia</taxon>
    </lineage>
</organism>
<keyword evidence="3" id="KW-1185">Reference proteome</keyword>
<dbReference type="AlphaFoldDB" id="A0A4S4LQM7"/>
<comment type="caution">
    <text evidence="2">The sequence shown here is derived from an EMBL/GenBank/DDBJ whole genome shotgun (WGS) entry which is preliminary data.</text>
</comment>
<name>A0A4S4LQM7_9AGAM</name>
<dbReference type="EMBL" id="SGPL01000280">
    <property type="protein sequence ID" value="THH14395.1"/>
    <property type="molecule type" value="Genomic_DNA"/>
</dbReference>
<evidence type="ECO:0000313" key="2">
    <source>
        <dbReference type="EMBL" id="THH14395.1"/>
    </source>
</evidence>
<evidence type="ECO:0000313" key="3">
    <source>
        <dbReference type="Proteomes" id="UP000310158"/>
    </source>
</evidence>
<feature type="compositionally biased region" description="Basic and acidic residues" evidence="1">
    <location>
        <begin position="316"/>
        <end position="339"/>
    </location>
</feature>
<protein>
    <submittedName>
        <fullName evidence="2">Uncharacterized protein</fullName>
    </submittedName>
</protein>
<feature type="region of interest" description="Disordered" evidence="1">
    <location>
        <begin position="36"/>
        <end position="57"/>
    </location>
</feature>
<evidence type="ECO:0000256" key="1">
    <source>
        <dbReference type="SAM" id="MobiDB-lite"/>
    </source>
</evidence>
<dbReference type="Proteomes" id="UP000310158">
    <property type="component" value="Unassembled WGS sequence"/>
</dbReference>
<gene>
    <name evidence="2" type="ORF">EW146_g5927</name>
</gene>
<accession>A0A4S4LQM7</accession>
<feature type="compositionally biased region" description="Polar residues" evidence="1">
    <location>
        <begin position="119"/>
        <end position="137"/>
    </location>
</feature>
<feature type="compositionally biased region" description="Polar residues" evidence="1">
    <location>
        <begin position="147"/>
        <end position="176"/>
    </location>
</feature>
<feature type="region of interest" description="Disordered" evidence="1">
    <location>
        <begin position="269"/>
        <end position="339"/>
    </location>
</feature>
<reference evidence="2 3" key="1">
    <citation type="submission" date="2019-02" db="EMBL/GenBank/DDBJ databases">
        <title>Genome sequencing of the rare red list fungi Bondarzewia mesenterica.</title>
        <authorList>
            <person name="Buettner E."/>
            <person name="Kellner H."/>
        </authorList>
    </citation>
    <scope>NUCLEOTIDE SEQUENCE [LARGE SCALE GENOMIC DNA]</scope>
    <source>
        <strain evidence="2 3">DSM 108281</strain>
    </source>
</reference>
<sequence>MKRGPLVELPLTDFLPKSTSTNLNIPSHSLAHIHSPFKYPSTNKRPLSPSAPTPFSPTKRRILAQEGIFPLSKPSPGHVSLSSASRGKLNAEYFQSLIQGADSPAKKLNFGPPRFDANVGSSSSSRLGDPVTPQSSDAGAMKRTRTSPRLAQRSSPSTPKTRSGTRANRIIQTTKPGSRLAASTIPSHASPPPMTIPREMPPSVDRHSVHYPGFDIYLDTYVLLPRASGISHTEGPFSENEEGDKENIGPRRRVRKAGLDAACTDQEAKNVEKKAGSVPRTPRGKTVLRDGRVGTPTPRRSSRLRKMLVKDGITPEPERKRRRREETLQVKGNDDIVMF</sequence>
<feature type="region of interest" description="Disordered" evidence="1">
    <location>
        <begin position="105"/>
        <end position="201"/>
    </location>
</feature>